<organism evidence="5 6">
    <name type="scientific">Noviherbaspirillum pedocola</name>
    <dbReference type="NCBI Taxonomy" id="2801341"/>
    <lineage>
        <taxon>Bacteria</taxon>
        <taxon>Pseudomonadati</taxon>
        <taxon>Pseudomonadota</taxon>
        <taxon>Betaproteobacteria</taxon>
        <taxon>Burkholderiales</taxon>
        <taxon>Oxalobacteraceae</taxon>
        <taxon>Noviherbaspirillum</taxon>
    </lineage>
</organism>
<keyword evidence="1" id="KW-0479">Metal-binding</keyword>
<feature type="signal peptide" evidence="2">
    <location>
        <begin position="1"/>
        <end position="28"/>
    </location>
</feature>
<dbReference type="PRINTS" id="PR00092">
    <property type="entry name" value="TYROSINASE"/>
</dbReference>
<sequence>MTSSIISRRTFLKGSASAIALASLPRFAQGQTTRVRLEWQQFKTTPQYTSFLNALRTMRANTNSGSMSSWSYWVNVHTNYCPHTAPYFLAWHRGYLYYLERQLRTVSGDNSLNLPYWDYYSYPRMPAEFLDSSTGNPLYVSQRTGSNVYNALTLTPFGSSVWNFQRGTTNAFEPQLESAPHNPVHNLIGGYMANINTSPMDPIFYLHHCNIDRLWHAWALPDGKGIPYTTNPYNSSTSSSYWAGSFTYASGLTMSRYMTYYPGWLGYDYANDNKPTSLPPSAKASSPFKLVQAQMGNQLVRPTVANIAATAPRTVSNTARSLGGRANLVLTEASVSASMPLDAAAMQTLQATLAAAANNNPAGGPQSVKVVLDNVQVLGNAANAGFFYNVYINLPPAGDVTGERQRYFLGTFGPFEASIAAHHGGAMLEFPATEVLAGLAASGLQEVSVSFVRVSGENAPQGQVLRVGEVRVEVSTEPPWDRSPQVTRPAGQCYC</sequence>
<evidence type="ECO:0000313" key="6">
    <source>
        <dbReference type="Proteomes" id="UP000622890"/>
    </source>
</evidence>
<evidence type="ECO:0000259" key="3">
    <source>
        <dbReference type="PROSITE" id="PS00497"/>
    </source>
</evidence>
<dbReference type="GO" id="GO:0046872">
    <property type="term" value="F:metal ion binding"/>
    <property type="evidence" value="ECO:0007669"/>
    <property type="project" value="UniProtKB-KW"/>
</dbReference>
<dbReference type="InterPro" id="IPR057190">
    <property type="entry name" value="DUF7868"/>
</dbReference>
<dbReference type="Gene3D" id="1.10.1280.10">
    <property type="entry name" value="Di-copper center containing domain from catechol oxidase"/>
    <property type="match status" value="1"/>
</dbReference>
<dbReference type="Pfam" id="PF00264">
    <property type="entry name" value="Tyrosinase"/>
    <property type="match status" value="2"/>
</dbReference>
<dbReference type="InterPro" id="IPR006311">
    <property type="entry name" value="TAT_signal"/>
</dbReference>
<dbReference type="PROSITE" id="PS00498">
    <property type="entry name" value="TYROSINASE_2"/>
    <property type="match status" value="1"/>
</dbReference>
<proteinExistence type="predicted"/>
<dbReference type="EMBL" id="JAEPBG010000003">
    <property type="protein sequence ID" value="MBK4734962.1"/>
    <property type="molecule type" value="Genomic_DNA"/>
</dbReference>
<keyword evidence="2" id="KW-0732">Signal</keyword>
<comment type="caution">
    <text evidence="5">The sequence shown here is derived from an EMBL/GenBank/DDBJ whole genome shotgun (WGS) entry which is preliminary data.</text>
</comment>
<dbReference type="InterPro" id="IPR002227">
    <property type="entry name" value="Tyrosinase_Cu-bd"/>
</dbReference>
<name>A0A934SST7_9BURK</name>
<dbReference type="InterPro" id="IPR008922">
    <property type="entry name" value="Di-copper_centre_dom_sf"/>
</dbReference>
<dbReference type="SUPFAM" id="SSF48056">
    <property type="entry name" value="Di-copper centre-containing domain"/>
    <property type="match status" value="1"/>
</dbReference>
<feature type="chain" id="PRO_5037277196" evidence="2">
    <location>
        <begin position="29"/>
        <end position="495"/>
    </location>
</feature>
<evidence type="ECO:0000256" key="2">
    <source>
        <dbReference type="SAM" id="SignalP"/>
    </source>
</evidence>
<keyword evidence="6" id="KW-1185">Reference proteome</keyword>
<dbReference type="InterPro" id="IPR019546">
    <property type="entry name" value="TAT_signal_bac_arc"/>
</dbReference>
<dbReference type="Pfam" id="PF10518">
    <property type="entry name" value="TAT_signal"/>
    <property type="match status" value="1"/>
</dbReference>
<feature type="domain" description="Tyrosinase copper-binding" evidence="3">
    <location>
        <begin position="83"/>
        <end position="100"/>
    </location>
</feature>
<reference evidence="5" key="1">
    <citation type="submission" date="2021-01" db="EMBL/GenBank/DDBJ databases">
        <title>Genome sequence of strain Noviherbaspirillum sp. DKR-6.</title>
        <authorList>
            <person name="Chaudhary D.K."/>
        </authorList>
    </citation>
    <scope>NUCLEOTIDE SEQUENCE</scope>
    <source>
        <strain evidence="5">DKR-6</strain>
    </source>
</reference>
<evidence type="ECO:0000313" key="5">
    <source>
        <dbReference type="EMBL" id="MBK4734962.1"/>
    </source>
</evidence>
<evidence type="ECO:0000256" key="1">
    <source>
        <dbReference type="ARBA" id="ARBA00022723"/>
    </source>
</evidence>
<feature type="domain" description="Tyrosinase copper-binding" evidence="4">
    <location>
        <begin position="201"/>
        <end position="212"/>
    </location>
</feature>
<dbReference type="GO" id="GO:0016491">
    <property type="term" value="F:oxidoreductase activity"/>
    <property type="evidence" value="ECO:0007669"/>
    <property type="project" value="InterPro"/>
</dbReference>
<dbReference type="PROSITE" id="PS51318">
    <property type="entry name" value="TAT"/>
    <property type="match status" value="1"/>
</dbReference>
<dbReference type="InterPro" id="IPR050316">
    <property type="entry name" value="Tyrosinase/Hemocyanin"/>
</dbReference>
<dbReference type="Proteomes" id="UP000622890">
    <property type="component" value="Unassembled WGS sequence"/>
</dbReference>
<dbReference type="AlphaFoldDB" id="A0A934SST7"/>
<evidence type="ECO:0000259" key="4">
    <source>
        <dbReference type="PROSITE" id="PS00498"/>
    </source>
</evidence>
<gene>
    <name evidence="5" type="ORF">JJB74_10120</name>
</gene>
<accession>A0A934SST7</accession>
<dbReference type="PROSITE" id="PS00497">
    <property type="entry name" value="TYROSINASE_1"/>
    <property type="match status" value="1"/>
</dbReference>
<dbReference type="PANTHER" id="PTHR11474">
    <property type="entry name" value="TYROSINASE FAMILY MEMBER"/>
    <property type="match status" value="1"/>
</dbReference>
<protein>
    <submittedName>
        <fullName evidence="5">Tyrosinase family protein</fullName>
    </submittedName>
</protein>
<dbReference type="Pfam" id="PF25271">
    <property type="entry name" value="DUF7868"/>
    <property type="match status" value="1"/>
</dbReference>
<dbReference type="RefSeq" id="WP_200591728.1">
    <property type="nucleotide sequence ID" value="NZ_JAEPBG010000003.1"/>
</dbReference>